<dbReference type="InterPro" id="IPR012332">
    <property type="entry name" value="Autotransporter_pectin_lyase_C"/>
</dbReference>
<proteinExistence type="predicted"/>
<dbReference type="eggNOG" id="COG3468">
    <property type="taxonomic scope" value="Bacteria"/>
</dbReference>
<name>A0A0A2WMP9_9GAMM</name>
<protein>
    <recommendedName>
        <fullName evidence="1">Autotransporter domain-containing protein</fullName>
    </recommendedName>
</protein>
<dbReference type="eggNOG" id="COG4625">
    <property type="taxonomic scope" value="Bacteria"/>
</dbReference>
<dbReference type="OrthoDB" id="6012342at2"/>
<feature type="domain" description="Autotransporter" evidence="1">
    <location>
        <begin position="2283"/>
        <end position="2555"/>
    </location>
</feature>
<dbReference type="EMBL" id="JRKJ01000004">
    <property type="protein sequence ID" value="KGQ20007.1"/>
    <property type="molecule type" value="Genomic_DNA"/>
</dbReference>
<keyword evidence="3" id="KW-1185">Reference proteome</keyword>
<accession>A0A0A2WMP9</accession>
<evidence type="ECO:0000259" key="1">
    <source>
        <dbReference type="PROSITE" id="PS51208"/>
    </source>
</evidence>
<comment type="caution">
    <text evidence="2">The sequence shown here is derived from an EMBL/GenBank/DDBJ whole genome shotgun (WGS) entry which is preliminary data.</text>
</comment>
<evidence type="ECO:0000313" key="3">
    <source>
        <dbReference type="Proteomes" id="UP000030518"/>
    </source>
</evidence>
<dbReference type="Proteomes" id="UP000030518">
    <property type="component" value="Unassembled WGS sequence"/>
</dbReference>
<dbReference type="InterPro" id="IPR005546">
    <property type="entry name" value="Autotransporte_beta"/>
</dbReference>
<dbReference type="SMART" id="SM00869">
    <property type="entry name" value="Autotransporter"/>
    <property type="match status" value="1"/>
</dbReference>
<dbReference type="InterPro" id="IPR036709">
    <property type="entry name" value="Autotransporte_beta_dom_sf"/>
</dbReference>
<dbReference type="Gene3D" id="2.160.20.20">
    <property type="match status" value="1"/>
</dbReference>
<dbReference type="PROSITE" id="PS51208">
    <property type="entry name" value="AUTOTRANSPORTER"/>
    <property type="match status" value="1"/>
</dbReference>
<dbReference type="PATRIC" id="fig|1300345.3.peg.754"/>
<organism evidence="2 3">
    <name type="scientific">Lysobacter dokdonensis DS-58</name>
    <dbReference type="NCBI Taxonomy" id="1300345"/>
    <lineage>
        <taxon>Bacteria</taxon>
        <taxon>Pseudomonadati</taxon>
        <taxon>Pseudomonadota</taxon>
        <taxon>Gammaproteobacteria</taxon>
        <taxon>Lysobacterales</taxon>
        <taxon>Lysobacteraceae</taxon>
        <taxon>Noviluteimonas</taxon>
    </lineage>
</organism>
<dbReference type="STRING" id="1300345.LF41_2174"/>
<gene>
    <name evidence="2" type="ORF">LF41_2174</name>
</gene>
<sequence length="2555" mass="252689">MKNDRTRASRKAARRYNVSPVARAVRSVLTLSTAALLFSGTGAVLAKSPVLAPLPVERVGLSHEFAKVVDLTRVADEWTPKSVVDEEFQSLAAPIGASEATMFAAGAQPESLGVVDDPTILPGSFHPGPGGVSGGDDAVLVNIGTGGNWTMVDGYAPAPVVSNTGFADGAFFGTADSVTVRNYWDGLSVTGYTWAAGIEVESGDEGLIGSYDAITATATGVDGVAFGLYVYGANKAGAANSSAINAYGDGALADAFGMYAFSPYGDAYTINVGSIHVAADDTAVGGSSVALAGYAANENRAGATIDVTGFDATGLYAASLYGTAVNLNAGTITVAGVDATGLESYSVYGNAFAQNDGTLKVDGDFAQGAWAHSAYGSATTTNGATGSVNANGYYGAAGLIAGAYNGTATITNAGNASASSAAGIARGAFAYGDVAIVDNSGALSADGFTQAIGIDAEGNRSVDVVNSGSVVATSNGDAFGVWATSYGDTTVVNTASGSIDVDAINGIAYGIYAGGYDAYVRNWATVDVSSTYGDAIGIGVAGVYAFAENDSLVNATGGTAGVGMLGYGVVTSDLVNGGTINATATGTGAFAAGVLSIGDGASALNTGTITATGAFATGIDVRGTTSGEAINDNTVHAYGGDVTGISVSAMGQGGNANVVNYGNVTAEGDLFAVGAAAIARGYLGNASIYNGGNVYAGAKYGAAQGLVASADIAASIDNQGQLITVGGDSAYGMLALTADGDINVTNGGQMATVAMNRGYGIAYGIATQSNNGLISITNDGLMVTVGEGTAMGVYAATKWNDVEIENNGQMQAVAKYGAATGAIAITYTGDANVSNSEYGQVLVQGAYAASGLRAISLYGDANVTNDGDIETMGGVLDRGITSRAFYGGTATITNNGTITTDGGYSSYGVWARSGAGDAVVHNNGAIVSTSDYGVAYGALAGGAYAISIENTGDIRAYAGDTAAGVLAYSLGGDATVTNTDTGYLLGVSNNAAYGAQVIGAVSATLTNDGTIVASGYNLADAVFASGATVYVSNTGSLSADADGWAAGVEATGGDIELVSHTGADITAYAYSGRATGMFASADNDATVRNGGDLDASSYSGDAYGLFAQADGNAILTNGGALTATSVQGNAFGMAGVGYNADLSQSATITVSGNGTAVGIEGVGYAHANIVNNGDVDVTAASGIAAGLYTYSVHDTRQVNNGTIDVHATSGRAFGMYAYGFDDVEVLNFAGRSIDSSVDNGTAYGMFGYGARTILTNDGSVTATANSGQAIGLLGIGYETSNVTNTATGSIVASGTSAFGLIASGDVTTATNAGAITVHGGDVGVALQGVGMYDGSTVSIDNTGTLYANVNNKYGTSAGIVGSAGGDVDITNGGSVEAHNGRVATGVVGYSEYGNVTIGNTGDIAAYGGFFNGRGVGIDATTYDGDIAIDSDGSILATGKYASGINAIADGGDVTVVNGGAITAATLGRQGLGILATSYDGAVSVTNSGTIDVGVGSPVTGAMVMGVVAGSEYGDASIHNLAGATVTANNEYGMAGGLYGYGAHLTIDNGGDVLVTGGPAAVGVAFDALDATIVNTGSITVSQLGGSNTPPPLAVEEGNGIGIAGFVAEGGLAHVTNDGAISVTAHDVALGIQVMGDGDILIDGTGTISVVSSYAEAIGIEARGPNVDVTNGGTTQVTGYAFAAGIEGSGDVVNAGNTGHMMVNVTGMEQDAVGIAVLASTTADIDNQGDLTVTAASGDAYGASAYSDTGVASIGNGGSIAVTANYDAVAIFALGATANVDNTGDITATAGSHAIGLFANGDTVDAFNGGHATATATGADGMAYGARVSGEDVTFGNDGTLSAFAEGDGGIAIGALAAGGTLHADNGGHITATSEGAGGLAIGFGAYAGGDLFASNGGEIYAIAYNGAAIGAIAGSYDGGNVTFGNSGTIAAHAAGETIGLRVGGDADATVTNSGTIGAIHADYAVALSLDVFGNATVNNTGDIVAQASEEGSIAIHGGDGFDLVTNSGDIVGALVTGAGNDRLTNAAGGTWTVRGHATDFGDGDDAIVNAGTIVLHDAGIGLGGNSATGNSFANTGTLSILGDSTIDMGTGSSVVTLTANPAAAPIAVLNPVAFTNNGTISFLDGAPDDTLTIHGDFAGQGALNVDVSLLNGASDMLYVDGNFANNAVQSLNINVLDMLTGATEIDIPVVVVTGESQANNVRAGSIIAGNVNFNANNFLDLKVAVNPHITAANGAVDMFSLTLGFGGLNDTGALATAIVPGAHSLMAAQVGTFRQRMGVFSQLGDSDKGAWVRVFGDKGTINPEAQLDNLPASSNFAFDQTNQGVEAGYNALITDGFYIGASLSKSRGKQDLANGFGDDDIDGTTLGGYLTWLGQNGMYADVSYRWMHFDADMTSLGGVREVGGDAGAFNAELGWNIWTSAGGLKLVPQVQYTRTTVENVDRIEGDLADFVSDGGTSSRARLGLEMEQTFDSASGTKWTPYGVLSIVREFDGETSFTVADTFTGRTTTEGTSGQVEFGVNAKIGQRVDVWGGLNYMDGGAIDGVWGGQVGIRYTW</sequence>
<evidence type="ECO:0000313" key="2">
    <source>
        <dbReference type="EMBL" id="KGQ20007.1"/>
    </source>
</evidence>
<dbReference type="SUPFAM" id="SSF103515">
    <property type="entry name" value="Autotransporter"/>
    <property type="match status" value="1"/>
</dbReference>
<reference evidence="2 3" key="1">
    <citation type="submission" date="2014-09" db="EMBL/GenBank/DDBJ databases">
        <title>Genome sequences of Lysobacter dokdonensis DS-58.</title>
        <authorList>
            <person name="Kim J.F."/>
            <person name="Kwak M.-J."/>
        </authorList>
    </citation>
    <scope>NUCLEOTIDE SEQUENCE [LARGE SCALE GENOMIC DNA]</scope>
    <source>
        <strain evidence="2 3">DS-58</strain>
    </source>
</reference>
<dbReference type="RefSeq" id="WP_036166262.1">
    <property type="nucleotide sequence ID" value="NZ_JRKJ01000004.1"/>
</dbReference>
<dbReference type="Gene3D" id="2.40.128.130">
    <property type="entry name" value="Autotransporter beta-domain"/>
    <property type="match status" value="1"/>
</dbReference>